<dbReference type="PANTHER" id="PTHR36439">
    <property type="entry name" value="BLL4334 PROTEIN"/>
    <property type="match status" value="1"/>
</dbReference>
<organism evidence="1 2">
    <name type="scientific">Spongiivirga citrea</name>
    <dbReference type="NCBI Taxonomy" id="1481457"/>
    <lineage>
        <taxon>Bacteria</taxon>
        <taxon>Pseudomonadati</taxon>
        <taxon>Bacteroidota</taxon>
        <taxon>Flavobacteriia</taxon>
        <taxon>Flavobacteriales</taxon>
        <taxon>Flavobacteriaceae</taxon>
        <taxon>Spongiivirga</taxon>
    </lineage>
</organism>
<dbReference type="PIRSF" id="PIRSF008502">
    <property type="entry name" value="UCP008502"/>
    <property type="match status" value="1"/>
</dbReference>
<proteinExistence type="predicted"/>
<dbReference type="Pfam" id="PF08002">
    <property type="entry name" value="DUF1697"/>
    <property type="match status" value="1"/>
</dbReference>
<evidence type="ECO:0000313" key="1">
    <source>
        <dbReference type="EMBL" id="NER18164.1"/>
    </source>
</evidence>
<protein>
    <submittedName>
        <fullName evidence="1">DUF1697 domain-containing protein</fullName>
    </submittedName>
</protein>
<keyword evidence="2" id="KW-1185">Reference proteome</keyword>
<dbReference type="Proteomes" id="UP000474296">
    <property type="component" value="Unassembled WGS sequence"/>
</dbReference>
<dbReference type="AlphaFoldDB" id="A0A6M0CQ63"/>
<comment type="caution">
    <text evidence="1">The sequence shown here is derived from an EMBL/GenBank/DDBJ whole genome shotgun (WGS) entry which is preliminary data.</text>
</comment>
<dbReference type="EMBL" id="JAABOQ010000005">
    <property type="protein sequence ID" value="NER18164.1"/>
    <property type="molecule type" value="Genomic_DNA"/>
</dbReference>
<sequence length="176" mass="20253">MQTYIALLRGINVSGQKKILMADLRAILEENGLSNVHTYIQSGNVVFQSREIKTNELAWKIKQCILSRYGFEVPVLVRTKEQLETILTNCPFKKEKLGKSYFTILHTPPDSLLINEVTTLSYEKEEFTITNECVYFFCEAGYGKAKFNNNFFEKKLKVAATTRNYKTMVKLIEMVG</sequence>
<gene>
    <name evidence="1" type="ORF">GWK10_13140</name>
</gene>
<dbReference type="RefSeq" id="WP_164032842.1">
    <property type="nucleotide sequence ID" value="NZ_JAABOQ010000005.1"/>
</dbReference>
<dbReference type="SUPFAM" id="SSF160379">
    <property type="entry name" value="SP0830-like"/>
    <property type="match status" value="1"/>
</dbReference>
<reference evidence="1 2" key="1">
    <citation type="submission" date="2020-01" db="EMBL/GenBank/DDBJ databases">
        <title>Spongiivirga citrea KCTC 32990T.</title>
        <authorList>
            <person name="Wang G."/>
        </authorList>
    </citation>
    <scope>NUCLEOTIDE SEQUENCE [LARGE SCALE GENOMIC DNA]</scope>
    <source>
        <strain evidence="1 2">KCTC 32990</strain>
    </source>
</reference>
<dbReference type="PANTHER" id="PTHR36439:SF1">
    <property type="entry name" value="DUF1697 DOMAIN-CONTAINING PROTEIN"/>
    <property type="match status" value="1"/>
</dbReference>
<dbReference type="Gene3D" id="3.30.70.1280">
    <property type="entry name" value="SP0830-like domains"/>
    <property type="match status" value="1"/>
</dbReference>
<name>A0A6M0CQ63_9FLAO</name>
<accession>A0A6M0CQ63</accession>
<evidence type="ECO:0000313" key="2">
    <source>
        <dbReference type="Proteomes" id="UP000474296"/>
    </source>
</evidence>
<dbReference type="InterPro" id="IPR012545">
    <property type="entry name" value="DUF1697"/>
</dbReference>